<dbReference type="EMBL" id="CP064030">
    <property type="protein sequence ID" value="QRN52059.1"/>
    <property type="molecule type" value="Genomic_DNA"/>
</dbReference>
<evidence type="ECO:0008006" key="3">
    <source>
        <dbReference type="Google" id="ProtNLM"/>
    </source>
</evidence>
<organism evidence="1 2">
    <name type="scientific">Dyella caseinilytica</name>
    <dbReference type="NCBI Taxonomy" id="1849581"/>
    <lineage>
        <taxon>Bacteria</taxon>
        <taxon>Pseudomonadati</taxon>
        <taxon>Pseudomonadota</taxon>
        <taxon>Gammaproteobacteria</taxon>
        <taxon>Lysobacterales</taxon>
        <taxon>Rhodanobacteraceae</taxon>
        <taxon>Dyella</taxon>
    </lineage>
</organism>
<sequence>MAQVKELRAQVALAGAVDKETAAQEHVNTVEAARQSLAKASNTCVVDGRSMDLARYELLTRLDAALSHRWKLANDALDDAAQRRIESASENVVAKRHRELVGEHLDSAELAWIQSRAAKAQEDGIELWLGSREEAS</sequence>
<reference evidence="1 2" key="1">
    <citation type="submission" date="2020-10" db="EMBL/GenBank/DDBJ databases">
        <title>Phylogeny of dyella-like bacteria.</title>
        <authorList>
            <person name="Fu J."/>
        </authorList>
    </citation>
    <scope>NUCLEOTIDE SEQUENCE [LARGE SCALE GENOMIC DNA]</scope>
    <source>
        <strain evidence="1 2">DHOB09</strain>
    </source>
</reference>
<protein>
    <recommendedName>
        <fullName evidence="3">Flagellar FliJ protein</fullName>
    </recommendedName>
</protein>
<accession>A0ABX7GQ69</accession>
<dbReference type="Proteomes" id="UP000663181">
    <property type="component" value="Chromosome"/>
</dbReference>
<gene>
    <name evidence="1" type="ORF">ISN74_11130</name>
</gene>
<keyword evidence="2" id="KW-1185">Reference proteome</keyword>
<evidence type="ECO:0000313" key="2">
    <source>
        <dbReference type="Proteomes" id="UP000663181"/>
    </source>
</evidence>
<name>A0ABX7GQ69_9GAMM</name>
<proteinExistence type="predicted"/>
<evidence type="ECO:0000313" key="1">
    <source>
        <dbReference type="EMBL" id="QRN52059.1"/>
    </source>
</evidence>
<dbReference type="RefSeq" id="WP_188801351.1">
    <property type="nucleotide sequence ID" value="NZ_BMIZ01000004.1"/>
</dbReference>